<reference evidence="5" key="1">
    <citation type="journal article" date="2016" name="Nature">
        <title>The genome of the seagrass Zostera marina reveals angiosperm adaptation to the sea.</title>
        <authorList>
            <person name="Olsen J.L."/>
            <person name="Rouze P."/>
            <person name="Verhelst B."/>
            <person name="Lin Y.-C."/>
            <person name="Bayer T."/>
            <person name="Collen J."/>
            <person name="Dattolo E."/>
            <person name="De Paoli E."/>
            <person name="Dittami S."/>
            <person name="Maumus F."/>
            <person name="Michel G."/>
            <person name="Kersting A."/>
            <person name="Lauritano C."/>
            <person name="Lohaus R."/>
            <person name="Toepel M."/>
            <person name="Tonon T."/>
            <person name="Vanneste K."/>
            <person name="Amirebrahimi M."/>
            <person name="Brakel J."/>
            <person name="Bostroem C."/>
            <person name="Chovatia M."/>
            <person name="Grimwood J."/>
            <person name="Jenkins J.W."/>
            <person name="Jueterbock A."/>
            <person name="Mraz A."/>
            <person name="Stam W.T."/>
            <person name="Tice H."/>
            <person name="Bornberg-Bauer E."/>
            <person name="Green P.J."/>
            <person name="Pearson G.A."/>
            <person name="Procaccini G."/>
            <person name="Duarte C.M."/>
            <person name="Schmutz J."/>
            <person name="Reusch T.B.H."/>
            <person name="Van de Peer Y."/>
        </authorList>
    </citation>
    <scope>NUCLEOTIDE SEQUENCE [LARGE SCALE GENOMIC DNA]</scope>
    <source>
        <strain evidence="5">cv. Finnish</strain>
    </source>
</reference>
<feature type="region of interest" description="Disordered" evidence="2">
    <location>
        <begin position="1"/>
        <end position="131"/>
    </location>
</feature>
<dbReference type="InterPro" id="IPR056813">
    <property type="entry name" value="GIL1_IRKI_C"/>
</dbReference>
<dbReference type="InterPro" id="IPR042316">
    <property type="entry name" value="IRKI-like"/>
</dbReference>
<dbReference type="PANTHER" id="PTHR31029">
    <property type="entry name" value="CYCLIN-DEPENDENT KINASE-LIKE PROTEIN"/>
    <property type="match status" value="1"/>
</dbReference>
<sequence>MASSSSSSSSSFSPSLQLHLPRPPLFTPIPEEHGREEEEEEEEEERREKPKSPNSTYRHVPTPLHPTASAGGETAAGKKKESQSVRKKSEESNSTQVVNCNKCRPSTRERISIVPLDTNGRPSSSSYARSPNANLLKSFFSSITGKSPRPSSASSSSSTSSSINTNCQQSNREEEDGYVNVGELKRKLIETSRTRDEAVLECSLLKRNMSELERKLTKLESYCHELKSITGNNNNNIPLLAAGESPSFQVDAFLESVSNARTMVRHLSRGVVSQIRQFGAPKSLDKISLILQPYDVVRVPTAAATGKNNSAYKSLLFHLEAVLNRCFYEDFESTGFNRGVFNKILDPYVRSESNRTAYAKLKGLTWEEVLNKGTRHYSEDLSGFCDRKMSQVVNLLGWGRAWPEPLLQGFFGAAKSVWLAHLLAWSTHPAIPLFRVESGVKFDSGYMENVAVESIRKGLHPGSIRMMVAPGFYVHSSVIKCKVVCMYN</sequence>
<evidence type="ECO:0000256" key="2">
    <source>
        <dbReference type="SAM" id="MobiDB-lite"/>
    </source>
</evidence>
<organism evidence="4 5">
    <name type="scientific">Zostera marina</name>
    <name type="common">Eelgrass</name>
    <dbReference type="NCBI Taxonomy" id="29655"/>
    <lineage>
        <taxon>Eukaryota</taxon>
        <taxon>Viridiplantae</taxon>
        <taxon>Streptophyta</taxon>
        <taxon>Embryophyta</taxon>
        <taxon>Tracheophyta</taxon>
        <taxon>Spermatophyta</taxon>
        <taxon>Magnoliopsida</taxon>
        <taxon>Liliopsida</taxon>
        <taxon>Zosteraceae</taxon>
        <taxon>Zostera</taxon>
    </lineage>
</organism>
<keyword evidence="5" id="KW-1185">Reference proteome</keyword>
<evidence type="ECO:0000313" key="4">
    <source>
        <dbReference type="EMBL" id="KMZ63047.1"/>
    </source>
</evidence>
<dbReference type="OMA" id="LGWSRAW"/>
<proteinExistence type="predicted"/>
<feature type="domain" description="GIL1/IRKI C-terminal" evidence="3">
    <location>
        <begin position="434"/>
        <end position="483"/>
    </location>
</feature>
<dbReference type="Pfam" id="PF24994">
    <property type="entry name" value="GIL1_IRKI_C"/>
    <property type="match status" value="1"/>
</dbReference>
<feature type="region of interest" description="Disordered" evidence="2">
    <location>
        <begin position="144"/>
        <end position="178"/>
    </location>
</feature>
<dbReference type="OrthoDB" id="785851at2759"/>
<protein>
    <recommendedName>
        <fullName evidence="3">GIL1/IRKI C-terminal domain-containing protein</fullName>
    </recommendedName>
</protein>
<dbReference type="Proteomes" id="UP000036987">
    <property type="component" value="Unassembled WGS sequence"/>
</dbReference>
<evidence type="ECO:0000259" key="3">
    <source>
        <dbReference type="Pfam" id="PF24994"/>
    </source>
</evidence>
<dbReference type="EMBL" id="LFYR01001279">
    <property type="protein sequence ID" value="KMZ63047.1"/>
    <property type="molecule type" value="Genomic_DNA"/>
</dbReference>
<accession>A0A0K9P491</accession>
<dbReference type="AlphaFoldDB" id="A0A0K9P491"/>
<comment type="caution">
    <text evidence="4">The sequence shown here is derived from an EMBL/GenBank/DDBJ whole genome shotgun (WGS) entry which is preliminary data.</text>
</comment>
<evidence type="ECO:0000313" key="5">
    <source>
        <dbReference type="Proteomes" id="UP000036987"/>
    </source>
</evidence>
<feature type="compositionally biased region" description="Low complexity" evidence="2">
    <location>
        <begin position="151"/>
        <end position="162"/>
    </location>
</feature>
<feature type="coiled-coil region" evidence="1">
    <location>
        <begin position="195"/>
        <end position="229"/>
    </location>
</feature>
<gene>
    <name evidence="4" type="ORF">ZOSMA_42G00860</name>
</gene>
<feature type="compositionally biased region" description="Polar residues" evidence="2">
    <location>
        <begin position="120"/>
        <end position="131"/>
    </location>
</feature>
<feature type="compositionally biased region" description="Basic and acidic residues" evidence="2">
    <location>
        <begin position="76"/>
        <end position="91"/>
    </location>
</feature>
<evidence type="ECO:0000256" key="1">
    <source>
        <dbReference type="SAM" id="Coils"/>
    </source>
</evidence>
<keyword evidence="1" id="KW-0175">Coiled coil</keyword>
<name>A0A0K9P491_ZOSMR</name>
<feature type="compositionally biased region" description="Low complexity" evidence="2">
    <location>
        <begin position="1"/>
        <end position="15"/>
    </location>
</feature>
<dbReference type="PANTHER" id="PTHR31029:SF4">
    <property type="entry name" value="CYCLIN-DEPENDENT KINASE-LIKE PROTEIN"/>
    <property type="match status" value="1"/>
</dbReference>